<dbReference type="AlphaFoldDB" id="A0A423XGW9"/>
<dbReference type="EMBL" id="LKEB01000009">
    <property type="protein sequence ID" value="ROW15420.1"/>
    <property type="molecule type" value="Genomic_DNA"/>
</dbReference>
<evidence type="ECO:0000256" key="1">
    <source>
        <dbReference type="SAM" id="MobiDB-lite"/>
    </source>
</evidence>
<name>A0A423XGW9_9PEZI</name>
<feature type="compositionally biased region" description="Gly residues" evidence="1">
    <location>
        <begin position="65"/>
        <end position="79"/>
    </location>
</feature>
<keyword evidence="3" id="KW-1185">Reference proteome</keyword>
<protein>
    <submittedName>
        <fullName evidence="2">Uncharacterized protein</fullName>
    </submittedName>
</protein>
<evidence type="ECO:0000313" key="2">
    <source>
        <dbReference type="EMBL" id="ROW15420.1"/>
    </source>
</evidence>
<dbReference type="InParanoid" id="A0A423XGW9"/>
<organism evidence="2 3">
    <name type="scientific">Cytospora leucostoma</name>
    <dbReference type="NCBI Taxonomy" id="1230097"/>
    <lineage>
        <taxon>Eukaryota</taxon>
        <taxon>Fungi</taxon>
        <taxon>Dikarya</taxon>
        <taxon>Ascomycota</taxon>
        <taxon>Pezizomycotina</taxon>
        <taxon>Sordariomycetes</taxon>
        <taxon>Sordariomycetidae</taxon>
        <taxon>Diaporthales</taxon>
        <taxon>Cytosporaceae</taxon>
        <taxon>Cytospora</taxon>
    </lineage>
</organism>
<comment type="caution">
    <text evidence="2">The sequence shown here is derived from an EMBL/GenBank/DDBJ whole genome shotgun (WGS) entry which is preliminary data.</text>
</comment>
<sequence>MPSPTTPHFSHSRESSGFDFSHSPVERRQSRSSLAGAGGGDPGTPQRSSFNHGEGNSSMFDTSGLDGGGGGGGSGGNGLGNLADELADALSDGEDEYYEGAGVAPPGISVDTHGSGGEGSEQDEEGQDGIRDSGVDVASPGGGGGSRKAKHMSLTLPPATNGRGHRRKASDYDGSEYGSESDLESPGMPASLVLKMDAVESLARRGTENNGGSTDGVFRRVTDSLRDLSSQSTVESNATRLITAHTALTTHLNHQTRQLHNLTFPLLNPLAQPPDAETIDSLLPELTTLQDLMPRPSQAAFASIMGLQNLTNDLVQTLSYLSDTLHMSRQTTTTATRRLRSAKELVAELKRDEELREEGERWLTRGNWGERLEKRECASVCGDIVGGFEEVCDGWRARLAQAEGASQA</sequence>
<feature type="region of interest" description="Disordered" evidence="1">
    <location>
        <begin position="1"/>
        <end position="188"/>
    </location>
</feature>
<feature type="compositionally biased region" description="Polar residues" evidence="1">
    <location>
        <begin position="45"/>
        <end position="61"/>
    </location>
</feature>
<feature type="compositionally biased region" description="Acidic residues" evidence="1">
    <location>
        <begin position="85"/>
        <end position="98"/>
    </location>
</feature>
<reference evidence="2 3" key="1">
    <citation type="submission" date="2015-09" db="EMBL/GenBank/DDBJ databases">
        <title>Host preference determinants of Valsa canker pathogens revealed by comparative genomics.</title>
        <authorList>
            <person name="Yin Z."/>
            <person name="Huang L."/>
        </authorList>
    </citation>
    <scope>NUCLEOTIDE SEQUENCE [LARGE SCALE GENOMIC DNA]</scope>
    <source>
        <strain evidence="2 3">SXYLt</strain>
    </source>
</reference>
<evidence type="ECO:0000313" key="3">
    <source>
        <dbReference type="Proteomes" id="UP000285146"/>
    </source>
</evidence>
<dbReference type="OrthoDB" id="5427526at2759"/>
<accession>A0A423XGW9</accession>
<dbReference type="Proteomes" id="UP000285146">
    <property type="component" value="Unassembled WGS sequence"/>
</dbReference>
<proteinExistence type="predicted"/>
<gene>
    <name evidence="2" type="ORF">VPNG_02289</name>
</gene>